<feature type="region of interest" description="Disordered" evidence="1">
    <location>
        <begin position="1"/>
        <end position="28"/>
    </location>
</feature>
<feature type="compositionally biased region" description="Basic and acidic residues" evidence="1">
    <location>
        <begin position="1"/>
        <end position="18"/>
    </location>
</feature>
<sequence length="65" mass="7019">MRGPVDHSNSEGIKDTREIGLPGGAKKVSAGENMPLRCVRGKSILFSFKALKTGAIVDIETMYHC</sequence>
<reference evidence="2" key="1">
    <citation type="submission" date="2022-12" db="EMBL/GenBank/DDBJ databases">
        <title>Draft genome assemblies for two species of Escallonia (Escalloniales).</title>
        <authorList>
            <person name="Chanderbali A."/>
            <person name="Dervinis C."/>
            <person name="Anghel I."/>
            <person name="Soltis D."/>
            <person name="Soltis P."/>
            <person name="Zapata F."/>
        </authorList>
    </citation>
    <scope>NUCLEOTIDE SEQUENCE</scope>
    <source>
        <strain evidence="2">UCBG64.0493</strain>
        <tissue evidence="2">Leaf</tissue>
    </source>
</reference>
<dbReference type="AlphaFoldDB" id="A0AA89B6V3"/>
<evidence type="ECO:0000313" key="3">
    <source>
        <dbReference type="Proteomes" id="UP001188597"/>
    </source>
</evidence>
<protein>
    <submittedName>
        <fullName evidence="2">Uncharacterized protein</fullName>
    </submittedName>
</protein>
<dbReference type="Proteomes" id="UP001188597">
    <property type="component" value="Unassembled WGS sequence"/>
</dbReference>
<evidence type="ECO:0000256" key="1">
    <source>
        <dbReference type="SAM" id="MobiDB-lite"/>
    </source>
</evidence>
<accession>A0AA89B6V3</accession>
<comment type="caution">
    <text evidence="2">The sequence shown here is derived from an EMBL/GenBank/DDBJ whole genome shotgun (WGS) entry which is preliminary data.</text>
</comment>
<keyword evidence="3" id="KW-1185">Reference proteome</keyword>
<dbReference type="EMBL" id="JAVXUP010000292">
    <property type="protein sequence ID" value="KAK3031859.1"/>
    <property type="molecule type" value="Genomic_DNA"/>
</dbReference>
<gene>
    <name evidence="2" type="ORF">RJ639_035996</name>
</gene>
<name>A0AA89B6V3_9ASTE</name>
<organism evidence="2 3">
    <name type="scientific">Escallonia herrerae</name>
    <dbReference type="NCBI Taxonomy" id="1293975"/>
    <lineage>
        <taxon>Eukaryota</taxon>
        <taxon>Viridiplantae</taxon>
        <taxon>Streptophyta</taxon>
        <taxon>Embryophyta</taxon>
        <taxon>Tracheophyta</taxon>
        <taxon>Spermatophyta</taxon>
        <taxon>Magnoliopsida</taxon>
        <taxon>eudicotyledons</taxon>
        <taxon>Gunneridae</taxon>
        <taxon>Pentapetalae</taxon>
        <taxon>asterids</taxon>
        <taxon>campanulids</taxon>
        <taxon>Escalloniales</taxon>
        <taxon>Escalloniaceae</taxon>
        <taxon>Escallonia</taxon>
    </lineage>
</organism>
<evidence type="ECO:0000313" key="2">
    <source>
        <dbReference type="EMBL" id="KAK3031859.1"/>
    </source>
</evidence>
<proteinExistence type="predicted"/>